<dbReference type="InterPro" id="IPR036388">
    <property type="entry name" value="WH-like_DNA-bd_sf"/>
</dbReference>
<dbReference type="EMBL" id="AOIA01000128">
    <property type="protein sequence ID" value="ELY55738.1"/>
    <property type="molecule type" value="Genomic_DNA"/>
</dbReference>
<comment type="caution">
    <text evidence="2">The sequence shown here is derived from an EMBL/GenBank/DDBJ whole genome shotgun (WGS) entry which is preliminary data.</text>
</comment>
<dbReference type="AlphaFoldDB" id="L9X571"/>
<gene>
    <name evidence="2" type="ORF">C492_15726</name>
</gene>
<feature type="region of interest" description="Disordered" evidence="1">
    <location>
        <begin position="30"/>
        <end position="68"/>
    </location>
</feature>
<evidence type="ECO:0000313" key="3">
    <source>
        <dbReference type="Proteomes" id="UP000011531"/>
    </source>
</evidence>
<evidence type="ECO:0000256" key="1">
    <source>
        <dbReference type="SAM" id="MobiDB-lite"/>
    </source>
</evidence>
<dbReference type="InterPro" id="IPR011991">
    <property type="entry name" value="ArsR-like_HTH"/>
</dbReference>
<dbReference type="SUPFAM" id="SSF46785">
    <property type="entry name" value="Winged helix' DNA-binding domain"/>
    <property type="match status" value="1"/>
</dbReference>
<name>L9X571_9EURY</name>
<dbReference type="CDD" id="cd00090">
    <property type="entry name" value="HTH_ARSR"/>
    <property type="match status" value="1"/>
</dbReference>
<evidence type="ECO:0000313" key="2">
    <source>
        <dbReference type="EMBL" id="ELY55738.1"/>
    </source>
</evidence>
<sequence length="181" mass="20227">MPSESIVPSFAAVVPNDLVRGVVPNGLSGTAVGAAPPRARRGRRTTIRVESRPRSGKHPLGRPEYRRPMADDGEVDVVEILGDDYVKTILVRTSDEPQSVRALSDACDADPSTIYRRVERLTEADLLEAHQQLDPDGHHHKVYAARLREVRIRLAEEGYDVEIERTESAADRFTRLYEGFK</sequence>
<dbReference type="STRING" id="1227498.C492_15726"/>
<dbReference type="Proteomes" id="UP000011531">
    <property type="component" value="Unassembled WGS sequence"/>
</dbReference>
<keyword evidence="3" id="KW-1185">Reference proteome</keyword>
<dbReference type="InterPro" id="IPR036390">
    <property type="entry name" value="WH_DNA-bd_sf"/>
</dbReference>
<dbReference type="Pfam" id="PF12840">
    <property type="entry name" value="HTH_20"/>
    <property type="match status" value="1"/>
</dbReference>
<proteinExistence type="predicted"/>
<organism evidence="2 3">
    <name type="scientific">Natronococcus jeotgali DSM 18795</name>
    <dbReference type="NCBI Taxonomy" id="1227498"/>
    <lineage>
        <taxon>Archaea</taxon>
        <taxon>Methanobacteriati</taxon>
        <taxon>Methanobacteriota</taxon>
        <taxon>Stenosarchaea group</taxon>
        <taxon>Halobacteria</taxon>
        <taxon>Halobacteriales</taxon>
        <taxon>Natrialbaceae</taxon>
        <taxon>Natronococcus</taxon>
    </lineage>
</organism>
<dbReference type="Gene3D" id="1.10.10.10">
    <property type="entry name" value="Winged helix-like DNA-binding domain superfamily/Winged helix DNA-binding domain"/>
    <property type="match status" value="1"/>
</dbReference>
<protein>
    <recommendedName>
        <fullName evidence="4">ArsR family transcriptional regulator</fullName>
    </recommendedName>
</protein>
<evidence type="ECO:0008006" key="4">
    <source>
        <dbReference type="Google" id="ProtNLM"/>
    </source>
</evidence>
<reference evidence="2 3" key="1">
    <citation type="journal article" date="2014" name="PLoS Genet.">
        <title>Phylogenetically driven sequencing of extremely halophilic archaea reveals strategies for static and dynamic osmo-response.</title>
        <authorList>
            <person name="Becker E.A."/>
            <person name="Seitzer P.M."/>
            <person name="Tritt A."/>
            <person name="Larsen D."/>
            <person name="Krusor M."/>
            <person name="Yao A.I."/>
            <person name="Wu D."/>
            <person name="Madern D."/>
            <person name="Eisen J.A."/>
            <person name="Darling A.E."/>
            <person name="Facciotti M.T."/>
        </authorList>
    </citation>
    <scope>NUCLEOTIDE SEQUENCE [LARGE SCALE GENOMIC DNA]</scope>
    <source>
        <strain evidence="2 3">DSM 18795</strain>
    </source>
</reference>
<accession>L9X571</accession>